<evidence type="ECO:0000313" key="5">
    <source>
        <dbReference type="Proteomes" id="UP000289841"/>
    </source>
</evidence>
<dbReference type="EC" id="3.1.21.-" evidence="4"/>
<dbReference type="Gene3D" id="3.20.20.140">
    <property type="entry name" value="Metal-dependent hydrolases"/>
    <property type="match status" value="1"/>
</dbReference>
<dbReference type="GO" id="GO:0005829">
    <property type="term" value="C:cytosol"/>
    <property type="evidence" value="ECO:0007669"/>
    <property type="project" value="TreeGrafter"/>
</dbReference>
<dbReference type="FunFam" id="3.20.20.140:FF:000005">
    <property type="entry name" value="TatD family hydrolase"/>
    <property type="match status" value="1"/>
</dbReference>
<dbReference type="RefSeq" id="WP_026390662.1">
    <property type="nucleotide sequence ID" value="NZ_LR215048.1"/>
</dbReference>
<dbReference type="InterPro" id="IPR015991">
    <property type="entry name" value="TatD/YcfH-like"/>
</dbReference>
<proteinExistence type="predicted"/>
<keyword evidence="2 4" id="KW-0378">Hydrolase</keyword>
<feature type="binding site" evidence="3">
    <location>
        <position position="198"/>
    </location>
    <ligand>
        <name>a divalent metal cation</name>
        <dbReference type="ChEBI" id="CHEBI:60240"/>
        <label>1</label>
    </ligand>
</feature>
<dbReference type="AlphaFoldDB" id="A0A449BD16"/>
<name>A0A449BD16_HAPAX</name>
<dbReference type="GO" id="GO:0046872">
    <property type="term" value="F:metal ion binding"/>
    <property type="evidence" value="ECO:0007669"/>
    <property type="project" value="UniProtKB-KW"/>
</dbReference>
<dbReference type="KEGG" id="aaxa:NCTC10138_00569"/>
<dbReference type="PROSITE" id="PS01137">
    <property type="entry name" value="TATD_1"/>
    <property type="match status" value="1"/>
</dbReference>
<dbReference type="InterPro" id="IPR032466">
    <property type="entry name" value="Metal_Hydrolase"/>
</dbReference>
<dbReference type="NCBIfam" id="TIGR00010">
    <property type="entry name" value="YchF/TatD family DNA exonuclease"/>
    <property type="match status" value="1"/>
</dbReference>
<reference evidence="4 5" key="1">
    <citation type="submission" date="2019-01" db="EMBL/GenBank/DDBJ databases">
        <authorList>
            <consortium name="Pathogen Informatics"/>
        </authorList>
    </citation>
    <scope>NUCLEOTIDE SEQUENCE [LARGE SCALE GENOMIC DNA]</scope>
    <source>
        <strain evidence="4 5">NCTC10138</strain>
    </source>
</reference>
<dbReference type="STRING" id="1278311.GCA_000428705_01144"/>
<evidence type="ECO:0000256" key="1">
    <source>
        <dbReference type="ARBA" id="ARBA00022723"/>
    </source>
</evidence>
<evidence type="ECO:0000313" key="4">
    <source>
        <dbReference type="EMBL" id="VEU80210.1"/>
    </source>
</evidence>
<feature type="binding site" evidence="3">
    <location>
        <position position="5"/>
    </location>
    <ligand>
        <name>a divalent metal cation</name>
        <dbReference type="ChEBI" id="CHEBI:60240"/>
        <label>1</label>
    </ligand>
</feature>
<dbReference type="SUPFAM" id="SSF51556">
    <property type="entry name" value="Metallo-dependent hydrolases"/>
    <property type="match status" value="1"/>
</dbReference>
<feature type="binding site" evidence="3">
    <location>
        <position position="7"/>
    </location>
    <ligand>
        <name>a divalent metal cation</name>
        <dbReference type="ChEBI" id="CHEBI:60240"/>
        <label>1</label>
    </ligand>
</feature>
<dbReference type="EMBL" id="LR215048">
    <property type="protein sequence ID" value="VEU80210.1"/>
    <property type="molecule type" value="Genomic_DNA"/>
</dbReference>
<dbReference type="PANTHER" id="PTHR46124">
    <property type="entry name" value="D-AMINOACYL-TRNA DEACYLASE"/>
    <property type="match status" value="1"/>
</dbReference>
<dbReference type="GO" id="GO:0016788">
    <property type="term" value="F:hydrolase activity, acting on ester bonds"/>
    <property type="evidence" value="ECO:0007669"/>
    <property type="project" value="InterPro"/>
</dbReference>
<dbReference type="GO" id="GO:0004536">
    <property type="term" value="F:DNA nuclease activity"/>
    <property type="evidence" value="ECO:0007669"/>
    <property type="project" value="InterPro"/>
</dbReference>
<dbReference type="PANTHER" id="PTHR46124:SF2">
    <property type="entry name" value="D-AMINOACYL-TRNA DEACYLASE"/>
    <property type="match status" value="1"/>
</dbReference>
<dbReference type="InterPro" id="IPR018228">
    <property type="entry name" value="DNase_TatD-rel_CS"/>
</dbReference>
<feature type="binding site" evidence="3">
    <location>
        <position position="124"/>
    </location>
    <ligand>
        <name>a divalent metal cation</name>
        <dbReference type="ChEBI" id="CHEBI:60240"/>
        <label>2</label>
    </ligand>
</feature>
<keyword evidence="5" id="KW-1185">Reference proteome</keyword>
<feature type="binding site" evidence="3">
    <location>
        <position position="88"/>
    </location>
    <ligand>
        <name>a divalent metal cation</name>
        <dbReference type="ChEBI" id="CHEBI:60240"/>
        <label>1</label>
    </ligand>
</feature>
<dbReference type="Pfam" id="PF01026">
    <property type="entry name" value="TatD_DNase"/>
    <property type="match status" value="1"/>
</dbReference>
<dbReference type="Proteomes" id="UP000289841">
    <property type="component" value="Chromosome"/>
</dbReference>
<evidence type="ECO:0000256" key="3">
    <source>
        <dbReference type="PIRSR" id="PIRSR005902-1"/>
    </source>
</evidence>
<feature type="binding site" evidence="3">
    <location>
        <position position="148"/>
    </location>
    <ligand>
        <name>a divalent metal cation</name>
        <dbReference type="ChEBI" id="CHEBI:60240"/>
        <label>2</label>
    </ligand>
</feature>
<gene>
    <name evidence="4" type="primary">ycfH</name>
    <name evidence="4" type="ORF">NCTC10138_00569</name>
</gene>
<dbReference type="InterPro" id="IPR001130">
    <property type="entry name" value="TatD-like"/>
</dbReference>
<sequence>MIDTHAHLNVSEYNDDVNDVVKRAKENQVKKIIVVGMDHETSLKAIELSTKYQELYATVGIHPGYVNDSDHMKLNGLYNNKKVIAVGEIGLDYYWTDDNRELQEKIFEEQIQKAILLNLPVIIHTRNSFNEAYEIVKKYQGKVRGVFHCFSSNYIDALKAIELGFFIGVDGPITFKNNQMLVEIVQNIPLENLLIETDSPYLTPIPFRGKRNEPANVYYVAQKIAEIKNISFDEVKKVTTNNAVKLFNLRGDK</sequence>
<accession>A0A449BD16</accession>
<organism evidence="4 5">
    <name type="scientific">Haploplasma axanthum</name>
    <name type="common">Acholeplasma axanthum</name>
    <dbReference type="NCBI Taxonomy" id="29552"/>
    <lineage>
        <taxon>Bacteria</taxon>
        <taxon>Bacillati</taxon>
        <taxon>Mycoplasmatota</taxon>
        <taxon>Mollicutes</taxon>
        <taxon>Acholeplasmatales</taxon>
        <taxon>Acholeplasmataceae</taxon>
        <taxon>Haploplasma</taxon>
    </lineage>
</organism>
<dbReference type="PIRSF" id="PIRSF005902">
    <property type="entry name" value="DNase_TatD"/>
    <property type="match status" value="1"/>
</dbReference>
<evidence type="ECO:0000256" key="2">
    <source>
        <dbReference type="ARBA" id="ARBA00022801"/>
    </source>
</evidence>
<protein>
    <submittedName>
        <fullName evidence="4">TatD family deoxyribonuclease</fullName>
        <ecNumber evidence="4">3.1.21.-</ecNumber>
    </submittedName>
</protein>
<dbReference type="OrthoDB" id="9810005at2"/>
<keyword evidence="1 3" id="KW-0479">Metal-binding</keyword>
<dbReference type="CDD" id="cd01310">
    <property type="entry name" value="TatD_DNAse"/>
    <property type="match status" value="1"/>
</dbReference>